<accession>A0A8J6F0S8</accession>
<organism evidence="1 2">
    <name type="scientific">Eleutherodactylus coqui</name>
    <name type="common">Puerto Rican coqui</name>
    <dbReference type="NCBI Taxonomy" id="57060"/>
    <lineage>
        <taxon>Eukaryota</taxon>
        <taxon>Metazoa</taxon>
        <taxon>Chordata</taxon>
        <taxon>Craniata</taxon>
        <taxon>Vertebrata</taxon>
        <taxon>Euteleostomi</taxon>
        <taxon>Amphibia</taxon>
        <taxon>Batrachia</taxon>
        <taxon>Anura</taxon>
        <taxon>Neobatrachia</taxon>
        <taxon>Hyloidea</taxon>
        <taxon>Eleutherodactylidae</taxon>
        <taxon>Eleutherodactylinae</taxon>
        <taxon>Eleutherodactylus</taxon>
        <taxon>Eleutherodactylus</taxon>
    </lineage>
</organism>
<sequence length="72" mass="8460">MRVCRCALHSMEPVPFIPARTKTNSCEASQWENQRRDTKIPKTVLHHLELLWQVPTVQHTAKLCKNCKYLED</sequence>
<name>A0A8J6F0S8_ELECQ</name>
<gene>
    <name evidence="1" type="ORF">GDO78_013470</name>
</gene>
<evidence type="ECO:0000313" key="1">
    <source>
        <dbReference type="EMBL" id="KAG9478456.1"/>
    </source>
</evidence>
<proteinExistence type="predicted"/>
<protein>
    <submittedName>
        <fullName evidence="1">Uncharacterized protein</fullName>
    </submittedName>
</protein>
<comment type="caution">
    <text evidence="1">The sequence shown here is derived from an EMBL/GenBank/DDBJ whole genome shotgun (WGS) entry which is preliminary data.</text>
</comment>
<reference evidence="1" key="1">
    <citation type="thesis" date="2020" institute="ProQuest LLC" country="789 East Eisenhower Parkway, Ann Arbor, MI, USA">
        <title>Comparative Genomics and Chromosome Evolution.</title>
        <authorList>
            <person name="Mudd A.B."/>
        </authorList>
    </citation>
    <scope>NUCLEOTIDE SEQUENCE</scope>
    <source>
        <strain evidence="1">HN-11 Male</strain>
        <tissue evidence="1">Kidney and liver</tissue>
    </source>
</reference>
<dbReference type="AlphaFoldDB" id="A0A8J6F0S8"/>
<dbReference type="Proteomes" id="UP000770717">
    <property type="component" value="Unassembled WGS sequence"/>
</dbReference>
<evidence type="ECO:0000313" key="2">
    <source>
        <dbReference type="Proteomes" id="UP000770717"/>
    </source>
</evidence>
<dbReference type="EMBL" id="WNTK01000009">
    <property type="protein sequence ID" value="KAG9478456.1"/>
    <property type="molecule type" value="Genomic_DNA"/>
</dbReference>
<keyword evidence="2" id="KW-1185">Reference proteome</keyword>